<reference evidence="1 2" key="1">
    <citation type="submission" date="2012-08" db="EMBL/GenBank/DDBJ databases">
        <authorList>
            <person name="Gan P.H.P."/>
            <person name="Ikeda K."/>
            <person name="Irieda H."/>
            <person name="Narusaka M."/>
            <person name="O'Connell R.J."/>
            <person name="Narusaka Y."/>
            <person name="Takano Y."/>
            <person name="Kubo Y."/>
            <person name="Shirasu K."/>
        </authorList>
    </citation>
    <scope>NUCLEOTIDE SEQUENCE [LARGE SCALE GENOMIC DNA]</scope>
    <source>
        <strain evidence="1 2">Nara gc5</strain>
    </source>
</reference>
<dbReference type="Proteomes" id="UP000011096">
    <property type="component" value="Unassembled WGS sequence"/>
</dbReference>
<reference evidence="1 2" key="2">
    <citation type="submission" date="2020-04" db="EMBL/GenBank/DDBJ databases">
        <title>Genome sequencing and assembly of multiple isolates from the Colletotrichum gloeosporioides species complex.</title>
        <authorList>
            <person name="Gan P."/>
            <person name="Shirasu K."/>
        </authorList>
    </citation>
    <scope>NUCLEOTIDE SEQUENCE [LARGE SCALE GENOMIC DNA]</scope>
    <source>
        <strain evidence="1 2">Nara gc5</strain>
    </source>
</reference>
<dbReference type="EMBL" id="ANPB02000003">
    <property type="protein sequence ID" value="KAF4486459.1"/>
    <property type="molecule type" value="Genomic_DNA"/>
</dbReference>
<protein>
    <recommendedName>
        <fullName evidence="3">Fungal N-terminal domain-containing protein</fullName>
    </recommendedName>
</protein>
<sequence>MDPATAIGVASGVIAFIDFSWKLVTGAKNLYDKGETQTVENVRIGKIIKDLKEFSLDLDGGSLGTSKHEKALRTLAMNCGDLCQELIDILEKLKAKRNSRWETLKTTWASMRRADGINDIENYLPKGIWRGGPPAQAIYSTVHASS</sequence>
<name>A0A7J6J947_COLFN</name>
<dbReference type="RefSeq" id="XP_066009048.1">
    <property type="nucleotide sequence ID" value="XM_066151685.1"/>
</dbReference>
<dbReference type="InParanoid" id="A0A7J6J947"/>
<accession>A0A7J6J947</accession>
<comment type="caution">
    <text evidence="1">The sequence shown here is derived from an EMBL/GenBank/DDBJ whole genome shotgun (WGS) entry which is preliminary data.</text>
</comment>
<evidence type="ECO:0000313" key="2">
    <source>
        <dbReference type="Proteomes" id="UP000011096"/>
    </source>
</evidence>
<keyword evidence="2" id="KW-1185">Reference proteome</keyword>
<dbReference type="GeneID" id="90979908"/>
<evidence type="ECO:0000313" key="1">
    <source>
        <dbReference type="EMBL" id="KAF4486459.1"/>
    </source>
</evidence>
<proteinExistence type="predicted"/>
<organism evidence="1 2">
    <name type="scientific">Colletotrichum fructicola (strain Nara gc5)</name>
    <name type="common">Anthracnose fungus</name>
    <name type="synonym">Colletotrichum gloeosporioides (strain Nara gc5)</name>
    <dbReference type="NCBI Taxonomy" id="1213859"/>
    <lineage>
        <taxon>Eukaryota</taxon>
        <taxon>Fungi</taxon>
        <taxon>Dikarya</taxon>
        <taxon>Ascomycota</taxon>
        <taxon>Pezizomycotina</taxon>
        <taxon>Sordariomycetes</taxon>
        <taxon>Hypocreomycetidae</taxon>
        <taxon>Glomerellales</taxon>
        <taxon>Glomerellaceae</taxon>
        <taxon>Colletotrichum</taxon>
        <taxon>Colletotrichum gloeosporioides species complex</taxon>
    </lineage>
</organism>
<dbReference type="OrthoDB" id="4851743at2759"/>
<evidence type="ECO:0008006" key="3">
    <source>
        <dbReference type="Google" id="ProtNLM"/>
    </source>
</evidence>
<dbReference type="AlphaFoldDB" id="A0A7J6J947"/>
<gene>
    <name evidence="1" type="ORF">CGGC5_v006325</name>
</gene>